<keyword evidence="3" id="KW-1003">Cell membrane</keyword>
<organism evidence="8 9">
    <name type="scientific">Haloactinomyces albus</name>
    <dbReference type="NCBI Taxonomy" id="1352928"/>
    <lineage>
        <taxon>Bacteria</taxon>
        <taxon>Bacillati</taxon>
        <taxon>Actinomycetota</taxon>
        <taxon>Actinomycetes</taxon>
        <taxon>Actinopolysporales</taxon>
        <taxon>Actinopolysporaceae</taxon>
        <taxon>Haloactinomyces</taxon>
    </lineage>
</organism>
<dbReference type="PANTHER" id="PTHR33452">
    <property type="entry name" value="OXIDOREDUCTASE CATD-RELATED"/>
    <property type="match status" value="1"/>
</dbReference>
<dbReference type="InterPro" id="IPR051907">
    <property type="entry name" value="DoxX-like_oxidoreductase"/>
</dbReference>
<protein>
    <submittedName>
        <fullName evidence="8">Oxidoreductase</fullName>
    </submittedName>
</protein>
<name>A0AAE4CJF1_9ACTN</name>
<dbReference type="AlphaFoldDB" id="A0AAE4CJF1"/>
<comment type="subcellular location">
    <subcellularLocation>
        <location evidence="1">Cell membrane</location>
        <topology evidence="1">Multi-pass membrane protein</topology>
    </subcellularLocation>
</comment>
<feature type="transmembrane region" description="Helical" evidence="7">
    <location>
        <begin position="103"/>
        <end position="123"/>
    </location>
</feature>
<dbReference type="EMBL" id="JAVDXW010000001">
    <property type="protein sequence ID" value="MDR7299905.1"/>
    <property type="molecule type" value="Genomic_DNA"/>
</dbReference>
<accession>A0AAE4CJF1</accession>
<keyword evidence="9" id="KW-1185">Reference proteome</keyword>
<dbReference type="GO" id="GO:0005886">
    <property type="term" value="C:plasma membrane"/>
    <property type="evidence" value="ECO:0007669"/>
    <property type="project" value="UniProtKB-SubCell"/>
</dbReference>
<keyword evidence="4 7" id="KW-0812">Transmembrane</keyword>
<evidence type="ECO:0000313" key="8">
    <source>
        <dbReference type="EMBL" id="MDR7299905.1"/>
    </source>
</evidence>
<evidence type="ECO:0000313" key="9">
    <source>
        <dbReference type="Proteomes" id="UP001180845"/>
    </source>
</evidence>
<dbReference type="Pfam" id="PF07681">
    <property type="entry name" value="DoxX"/>
    <property type="match status" value="1"/>
</dbReference>
<comment type="caution">
    <text evidence="8">The sequence shown here is derived from an EMBL/GenBank/DDBJ whole genome shotgun (WGS) entry which is preliminary data.</text>
</comment>
<keyword evidence="5 7" id="KW-1133">Transmembrane helix</keyword>
<dbReference type="RefSeq" id="WP_310267774.1">
    <property type="nucleotide sequence ID" value="NZ_JAVDXW010000001.1"/>
</dbReference>
<feature type="transmembrane region" description="Helical" evidence="7">
    <location>
        <begin position="7"/>
        <end position="25"/>
    </location>
</feature>
<gene>
    <name evidence="8" type="ORF">JOF55_000086</name>
</gene>
<reference evidence="8" key="1">
    <citation type="submission" date="2023-07" db="EMBL/GenBank/DDBJ databases">
        <title>Sequencing the genomes of 1000 actinobacteria strains.</title>
        <authorList>
            <person name="Klenk H.-P."/>
        </authorList>
    </citation>
    <scope>NUCLEOTIDE SEQUENCE</scope>
    <source>
        <strain evidence="8">DSM 45977</strain>
    </source>
</reference>
<comment type="similarity">
    <text evidence="2">Belongs to the DoxX family.</text>
</comment>
<sequence>MNGIRDLFALIGRLGIGAIFIAHGWQKLSQGIAGTAEGFAQLGVPQPQAAAWFTTIVELGGGIALVLGVALPLVGVLLAIDMAGALFLVHLPYGLLGQNGYELVLALGTASLALGFNGGRWTLDYAVLGRNRRSAPGQRAHTAA</sequence>
<evidence type="ECO:0000256" key="7">
    <source>
        <dbReference type="SAM" id="Phobius"/>
    </source>
</evidence>
<evidence type="ECO:0000256" key="6">
    <source>
        <dbReference type="ARBA" id="ARBA00023136"/>
    </source>
</evidence>
<dbReference type="InterPro" id="IPR032808">
    <property type="entry name" value="DoxX"/>
</dbReference>
<dbReference type="PANTHER" id="PTHR33452:SF1">
    <property type="entry name" value="INNER MEMBRANE PROTEIN YPHA-RELATED"/>
    <property type="match status" value="1"/>
</dbReference>
<proteinExistence type="inferred from homology"/>
<evidence type="ECO:0000256" key="5">
    <source>
        <dbReference type="ARBA" id="ARBA00022989"/>
    </source>
</evidence>
<dbReference type="Proteomes" id="UP001180845">
    <property type="component" value="Unassembled WGS sequence"/>
</dbReference>
<evidence type="ECO:0000256" key="3">
    <source>
        <dbReference type="ARBA" id="ARBA00022475"/>
    </source>
</evidence>
<evidence type="ECO:0000256" key="1">
    <source>
        <dbReference type="ARBA" id="ARBA00004651"/>
    </source>
</evidence>
<keyword evidence="6 7" id="KW-0472">Membrane</keyword>
<evidence type="ECO:0000256" key="4">
    <source>
        <dbReference type="ARBA" id="ARBA00022692"/>
    </source>
</evidence>
<feature type="transmembrane region" description="Helical" evidence="7">
    <location>
        <begin position="63"/>
        <end position="91"/>
    </location>
</feature>
<evidence type="ECO:0000256" key="2">
    <source>
        <dbReference type="ARBA" id="ARBA00006679"/>
    </source>
</evidence>